<evidence type="ECO:0000256" key="4">
    <source>
        <dbReference type="ARBA" id="ARBA00022723"/>
    </source>
</evidence>
<dbReference type="EMBL" id="QEHR01000011">
    <property type="protein sequence ID" value="PVW13097.1"/>
    <property type="molecule type" value="Genomic_DNA"/>
</dbReference>
<keyword evidence="9 13" id="KW-0560">Oxidoreductase</keyword>
<evidence type="ECO:0000256" key="10">
    <source>
        <dbReference type="ARBA" id="ARBA00023027"/>
    </source>
</evidence>
<feature type="active site" description="Proton acceptor" evidence="13 14">
    <location>
        <position position="404"/>
    </location>
</feature>
<dbReference type="PANTHER" id="PTHR11911">
    <property type="entry name" value="INOSINE-5-MONOPHOSPHATE DEHYDROGENASE RELATED"/>
    <property type="match status" value="1"/>
</dbReference>
<dbReference type="GO" id="GO:0003938">
    <property type="term" value="F:IMP dehydrogenase activity"/>
    <property type="evidence" value="ECO:0007669"/>
    <property type="project" value="UniProtKB-UniRule"/>
</dbReference>
<evidence type="ECO:0000256" key="7">
    <source>
        <dbReference type="ARBA" id="ARBA00022755"/>
    </source>
</evidence>
<dbReference type="NCBIfam" id="TIGR01302">
    <property type="entry name" value="IMP_dehydrog"/>
    <property type="match status" value="1"/>
</dbReference>
<evidence type="ECO:0000256" key="2">
    <source>
        <dbReference type="ARBA" id="ARBA00005502"/>
    </source>
</evidence>
<feature type="binding site" evidence="16">
    <location>
        <begin position="251"/>
        <end position="253"/>
    </location>
    <ligand>
        <name>NAD(+)</name>
        <dbReference type="ChEBI" id="CHEBI:57540"/>
    </ligand>
</feature>
<dbReference type="UniPathway" id="UPA00601">
    <property type="reaction ID" value="UER00295"/>
</dbReference>
<evidence type="ECO:0000313" key="22">
    <source>
        <dbReference type="EMBL" id="PVW13097.1"/>
    </source>
</evidence>
<evidence type="ECO:0000256" key="15">
    <source>
        <dbReference type="PIRSR" id="PIRSR000130-2"/>
    </source>
</evidence>
<dbReference type="SUPFAM" id="SSF54631">
    <property type="entry name" value="CBS-domain pair"/>
    <property type="match status" value="1"/>
</dbReference>
<feature type="binding site" evidence="13 15">
    <location>
        <position position="419"/>
    </location>
    <ligand>
        <name>IMP</name>
        <dbReference type="ChEBI" id="CHEBI:58053"/>
    </ligand>
</feature>
<comment type="caution">
    <text evidence="22">The sequence shown here is derived from an EMBL/GenBank/DDBJ whole genome shotgun (WGS) entry which is preliminary data.</text>
</comment>
<dbReference type="InterPro" id="IPR015875">
    <property type="entry name" value="IMP_DH/GMP_Rdtase_CS"/>
</dbReference>
<keyword evidence="4 13" id="KW-0479">Metal-binding</keyword>
<dbReference type="Pfam" id="PF00478">
    <property type="entry name" value="IMPDH"/>
    <property type="match status" value="1"/>
</dbReference>
<keyword evidence="23" id="KW-1185">Reference proteome</keyword>
<dbReference type="GO" id="GO:0006183">
    <property type="term" value="P:GTP biosynthetic process"/>
    <property type="evidence" value="ECO:0007669"/>
    <property type="project" value="TreeGrafter"/>
</dbReference>
<evidence type="ECO:0000256" key="9">
    <source>
        <dbReference type="ARBA" id="ARBA00023002"/>
    </source>
</evidence>
<name>A0A2U0HW69_9FLAO</name>
<dbReference type="HAMAP" id="MF_01964">
    <property type="entry name" value="IMPDH"/>
    <property type="match status" value="1"/>
</dbReference>
<evidence type="ECO:0000256" key="6">
    <source>
        <dbReference type="ARBA" id="ARBA00022749"/>
    </source>
</evidence>
<organism evidence="22 23">
    <name type="scientific">Marixanthomonas spongiae</name>
    <dbReference type="NCBI Taxonomy" id="2174845"/>
    <lineage>
        <taxon>Bacteria</taxon>
        <taxon>Pseudomonadati</taxon>
        <taxon>Bacteroidota</taxon>
        <taxon>Flavobacteriia</taxon>
        <taxon>Flavobacteriales</taxon>
        <taxon>Flavobacteriaceae</taxon>
        <taxon>Marixanthomonas</taxon>
    </lineage>
</organism>
<dbReference type="InterPro" id="IPR000644">
    <property type="entry name" value="CBS_dom"/>
</dbReference>
<feature type="binding site" evidence="13 16">
    <location>
        <begin position="301"/>
        <end position="303"/>
    </location>
    <ligand>
        <name>NAD(+)</name>
        <dbReference type="ChEBI" id="CHEBI:57540"/>
    </ligand>
</feature>
<evidence type="ECO:0000256" key="3">
    <source>
        <dbReference type="ARBA" id="ARBA00011881"/>
    </source>
</evidence>
<evidence type="ECO:0000256" key="14">
    <source>
        <dbReference type="PIRSR" id="PIRSR000130-1"/>
    </source>
</evidence>
<dbReference type="AlphaFoldDB" id="A0A2U0HW69"/>
<keyword evidence="7 13" id="KW-0658">Purine biosynthesis</keyword>
<dbReference type="FunFam" id="3.20.20.70:FF:000003">
    <property type="entry name" value="GMP reductase"/>
    <property type="match status" value="1"/>
</dbReference>
<keyword evidence="6 13" id="KW-0332">GMP biosynthesis</keyword>
<feature type="binding site" evidence="13 15">
    <location>
        <begin position="364"/>
        <end position="365"/>
    </location>
    <ligand>
        <name>IMP</name>
        <dbReference type="ChEBI" id="CHEBI:58053"/>
    </ligand>
</feature>
<dbReference type="RefSeq" id="WP_116695469.1">
    <property type="nucleotide sequence ID" value="NZ_QEHR01000011.1"/>
</dbReference>
<feature type="binding site" description="in other chain" evidence="13 17">
    <location>
        <position position="305"/>
    </location>
    <ligand>
        <name>K(+)</name>
        <dbReference type="ChEBI" id="CHEBI:29103"/>
        <note>ligand shared between two tetrameric partners</note>
    </ligand>
</feature>
<feature type="active site" description="Thioimidate intermediate" evidence="13 14">
    <location>
        <position position="308"/>
    </location>
</feature>
<dbReference type="InterPro" id="IPR046342">
    <property type="entry name" value="CBS_dom_sf"/>
</dbReference>
<evidence type="ECO:0000256" key="12">
    <source>
        <dbReference type="ARBA" id="ARBA00048028"/>
    </source>
</evidence>
<dbReference type="InterPro" id="IPR005990">
    <property type="entry name" value="IMP_DH"/>
</dbReference>
<evidence type="ECO:0000256" key="8">
    <source>
        <dbReference type="ARBA" id="ARBA00022958"/>
    </source>
</evidence>
<keyword evidence="10 13" id="KW-0520">NAD</keyword>
<feature type="binding site" evidence="13">
    <location>
        <position position="251"/>
    </location>
    <ligand>
        <name>NAD(+)</name>
        <dbReference type="ChEBI" id="CHEBI:57540"/>
    </ligand>
</feature>
<dbReference type="InterPro" id="IPR001093">
    <property type="entry name" value="IMP_DH_GMPRt"/>
</dbReference>
<comment type="subunit">
    <text evidence="3 13">Homotetramer.</text>
</comment>
<comment type="caution">
    <text evidence="13">Lacks conserved residue(s) required for the propagation of feature annotation.</text>
</comment>
<evidence type="ECO:0000256" key="18">
    <source>
        <dbReference type="PROSITE-ProRule" id="PRU00703"/>
    </source>
</evidence>
<dbReference type="Pfam" id="PF00571">
    <property type="entry name" value="CBS"/>
    <property type="match status" value="2"/>
</dbReference>
<gene>
    <name evidence="13" type="primary">guaB</name>
    <name evidence="22" type="ORF">DDV96_14360</name>
</gene>
<dbReference type="CDD" id="cd00381">
    <property type="entry name" value="IMPDH"/>
    <property type="match status" value="1"/>
</dbReference>
<dbReference type="SMART" id="SM00116">
    <property type="entry name" value="CBS"/>
    <property type="match status" value="2"/>
</dbReference>
<evidence type="ECO:0000256" key="1">
    <source>
        <dbReference type="ARBA" id="ARBA00001958"/>
    </source>
</evidence>
<evidence type="ECO:0000256" key="17">
    <source>
        <dbReference type="PIRSR" id="PIRSR000130-4"/>
    </source>
</evidence>
<feature type="binding site" description="in other chain" evidence="13 17">
    <location>
        <position position="308"/>
    </location>
    <ligand>
        <name>K(+)</name>
        <dbReference type="ChEBI" id="CHEBI:29103"/>
        <note>ligand shared between two tetrameric partners</note>
    </ligand>
</feature>
<accession>A0A2U0HW69</accession>
<dbReference type="PROSITE" id="PS00487">
    <property type="entry name" value="IMP_DH_GMP_RED"/>
    <property type="match status" value="1"/>
</dbReference>
<dbReference type="EC" id="1.1.1.205" evidence="13 20"/>
<evidence type="ECO:0000256" key="5">
    <source>
        <dbReference type="ARBA" id="ARBA00022737"/>
    </source>
</evidence>
<protein>
    <recommendedName>
        <fullName evidence="13 20">Inosine-5'-monophosphate dehydrogenase</fullName>
        <shortName evidence="13">IMP dehydrogenase</shortName>
        <shortName evidence="13">IMPD</shortName>
        <shortName evidence="13">IMPDH</shortName>
        <ecNumber evidence="13 20">1.1.1.205</ecNumber>
    </recommendedName>
</protein>
<evidence type="ECO:0000256" key="11">
    <source>
        <dbReference type="ARBA" id="ARBA00023122"/>
    </source>
</evidence>
<comment type="similarity">
    <text evidence="2 13 19">Belongs to the IMPDH/GMPR family.</text>
</comment>
<comment type="function">
    <text evidence="13">Catalyzes the conversion of inosine 5'-phosphate (IMP) to xanthosine 5'-phosphate (XMP), the first committed and rate-limiting step in the de novo synthesis of guanine nucleotides, and therefore plays an important role in the regulation of cell growth.</text>
</comment>
<comment type="cofactor">
    <cofactor evidence="1 13">
        <name>K(+)</name>
        <dbReference type="ChEBI" id="CHEBI:29103"/>
    </cofactor>
</comment>
<dbReference type="PIRSF" id="PIRSF000130">
    <property type="entry name" value="IMPDH"/>
    <property type="match status" value="1"/>
</dbReference>
<dbReference type="GO" id="GO:0000166">
    <property type="term" value="F:nucleotide binding"/>
    <property type="evidence" value="ECO:0007669"/>
    <property type="project" value="UniProtKB-UniRule"/>
</dbReference>
<feature type="binding site" evidence="13">
    <location>
        <position position="475"/>
    </location>
    <ligand>
        <name>K(+)</name>
        <dbReference type="ChEBI" id="CHEBI:29103"/>
        <note>ligand shared between two tetrameric partners</note>
    </ligand>
</feature>
<evidence type="ECO:0000256" key="19">
    <source>
        <dbReference type="RuleBase" id="RU003927"/>
    </source>
</evidence>
<comment type="activity regulation">
    <text evidence="13">Mycophenolic acid (MPA) is a non-competitive inhibitor that prevents formation of the closed enzyme conformation by binding to the same site as the amobile flap. In contrast, mizoribine monophosphate (MZP) is a competitive inhibitor that induces the closed conformation. MPA is a potent inhibitor of mammalian IMPDHs but a poor inhibitor of the bacterial enzymes. MZP is a more potent inhibitor of bacterial IMPDH.</text>
</comment>
<dbReference type="PANTHER" id="PTHR11911:SF111">
    <property type="entry name" value="INOSINE-5'-MONOPHOSPHATE DEHYDROGENASE"/>
    <property type="match status" value="1"/>
</dbReference>
<sequence length="490" mass="52272">MTAHDNKILGEGLTYDDVLLVPAYSEVLPREVSIETKFSRNITLNVPIVSAAMDTVTESAMAIAIAREGGIGVLHKNMTIEQQAAEVRKVKRAESGMILDPVTLKKTATVGDAQTTMKEYSIGGIPITDSSGKLIGIVTNRDLRFEKNYDRKLEEVMTSENLVTVAKGTSLKEAEIILQENKIEKLPVVEDDGTLLGLITFRDITKLTQKPIANKDQYGRLRVAAALGVTADAVERAEALVNAQVDAVIIDTAHGHTQGVVLVLKEVKKKFPELDVIVGNIATPEAAKYLADAGADAVKVGIGPGSICTTRVVAGVGFPQFSAVLEVAAALKGSGVPVIADGGIRYTGDIPKALAAGADCVMLGSLLAGTKESPGETIIYEGRKYKSYRGMGSVEAMKKGSKDRYFQDVEDDIKKLVPEGIVGRVAYKGELVESMTQFIGGLRAGMGYCGANSIEALKENGKFVKITASGIHESHPHDVTITKEAPNYSR</sequence>
<dbReference type="Gene3D" id="3.20.20.70">
    <property type="entry name" value="Aldolase class I"/>
    <property type="match status" value="1"/>
</dbReference>
<dbReference type="OrthoDB" id="9805398at2"/>
<comment type="catalytic activity">
    <reaction evidence="12 13 20">
        <text>IMP + NAD(+) + H2O = XMP + NADH + H(+)</text>
        <dbReference type="Rhea" id="RHEA:11708"/>
        <dbReference type="ChEBI" id="CHEBI:15377"/>
        <dbReference type="ChEBI" id="CHEBI:15378"/>
        <dbReference type="ChEBI" id="CHEBI:57464"/>
        <dbReference type="ChEBI" id="CHEBI:57540"/>
        <dbReference type="ChEBI" id="CHEBI:57945"/>
        <dbReference type="ChEBI" id="CHEBI:58053"/>
        <dbReference type="EC" id="1.1.1.205"/>
    </reaction>
</comment>
<feature type="binding site" description="in other chain" evidence="13 17">
    <location>
        <position position="303"/>
    </location>
    <ligand>
        <name>K(+)</name>
        <dbReference type="ChEBI" id="CHEBI:29103"/>
        <note>ligand shared between two tetrameric partners</note>
    </ligand>
</feature>
<evidence type="ECO:0000256" key="20">
    <source>
        <dbReference type="RuleBase" id="RU003928"/>
    </source>
</evidence>
<dbReference type="GO" id="GO:0046872">
    <property type="term" value="F:metal ion binding"/>
    <property type="evidence" value="ECO:0007669"/>
    <property type="project" value="UniProtKB-UniRule"/>
</dbReference>
<feature type="domain" description="CBS" evidence="21">
    <location>
        <begin position="97"/>
        <end position="153"/>
    </location>
</feature>
<reference evidence="22 23" key="1">
    <citation type="submission" date="2018-04" db="EMBL/GenBank/DDBJ databases">
        <title>Marixanthomonas spongiae HN-E44 sp. nov., isolated from a marine sponge.</title>
        <authorList>
            <person name="Luo L."/>
            <person name="Zhuang L."/>
        </authorList>
    </citation>
    <scope>NUCLEOTIDE SEQUENCE [LARGE SCALE GENOMIC DNA]</scope>
    <source>
        <strain evidence="22 23">HN-E44</strain>
    </source>
</reference>
<dbReference type="SUPFAM" id="SSF51412">
    <property type="entry name" value="Inosine monophosphate dehydrogenase (IMPDH)"/>
    <property type="match status" value="1"/>
</dbReference>
<keyword evidence="8 13" id="KW-0630">Potassium</keyword>
<feature type="binding site" evidence="13">
    <location>
        <position position="473"/>
    </location>
    <ligand>
        <name>K(+)</name>
        <dbReference type="ChEBI" id="CHEBI:29103"/>
        <note>ligand shared between two tetrameric partners</note>
    </ligand>
</feature>
<proteinExistence type="inferred from homology"/>
<feature type="domain" description="CBS" evidence="21">
    <location>
        <begin position="157"/>
        <end position="214"/>
    </location>
</feature>
<feature type="binding site" evidence="13 15">
    <location>
        <begin position="388"/>
        <end position="392"/>
    </location>
    <ligand>
        <name>IMP</name>
        <dbReference type="ChEBI" id="CHEBI:58053"/>
    </ligand>
</feature>
<dbReference type="CDD" id="cd04601">
    <property type="entry name" value="CBS_pair_IMPDH"/>
    <property type="match status" value="1"/>
</dbReference>
<dbReference type="Proteomes" id="UP000245962">
    <property type="component" value="Unassembled WGS sequence"/>
</dbReference>
<dbReference type="GO" id="GO:0006177">
    <property type="term" value="P:GMP biosynthetic process"/>
    <property type="evidence" value="ECO:0007669"/>
    <property type="project" value="UniProtKB-UniRule"/>
</dbReference>
<evidence type="ECO:0000256" key="16">
    <source>
        <dbReference type="PIRSR" id="PIRSR000130-3"/>
    </source>
</evidence>
<feature type="binding site" evidence="13 15">
    <location>
        <begin position="341"/>
        <end position="343"/>
    </location>
    <ligand>
        <name>IMP</name>
        <dbReference type="ChEBI" id="CHEBI:58053"/>
    </ligand>
</feature>
<keyword evidence="5" id="KW-0677">Repeat</keyword>
<dbReference type="InterPro" id="IPR013785">
    <property type="entry name" value="Aldolase_TIM"/>
</dbReference>
<evidence type="ECO:0000259" key="21">
    <source>
        <dbReference type="PROSITE" id="PS51371"/>
    </source>
</evidence>
<dbReference type="PROSITE" id="PS51371">
    <property type="entry name" value="CBS"/>
    <property type="match status" value="2"/>
</dbReference>
<keyword evidence="11 18" id="KW-0129">CBS domain</keyword>
<feature type="binding site" evidence="13">
    <location>
        <position position="474"/>
    </location>
    <ligand>
        <name>K(+)</name>
        <dbReference type="ChEBI" id="CHEBI:29103"/>
        <note>ligand shared between two tetrameric partners</note>
    </ligand>
</feature>
<evidence type="ECO:0000313" key="23">
    <source>
        <dbReference type="Proteomes" id="UP000245962"/>
    </source>
</evidence>
<comment type="pathway">
    <text evidence="13 20">Purine metabolism; XMP biosynthesis via de novo pathway; XMP from IMP: step 1/1.</text>
</comment>
<dbReference type="SMART" id="SM01240">
    <property type="entry name" value="IMPDH"/>
    <property type="match status" value="1"/>
</dbReference>
<feature type="binding site" evidence="13 15">
    <location>
        <position position="306"/>
    </location>
    <ligand>
        <name>IMP</name>
        <dbReference type="ChEBI" id="CHEBI:58053"/>
    </ligand>
</feature>
<evidence type="ECO:0000256" key="13">
    <source>
        <dbReference type="HAMAP-Rule" id="MF_01964"/>
    </source>
</evidence>